<dbReference type="GO" id="GO:0005737">
    <property type="term" value="C:cytoplasm"/>
    <property type="evidence" value="ECO:0007669"/>
    <property type="project" value="TreeGrafter"/>
</dbReference>
<dbReference type="EMBL" id="LT629701">
    <property type="protein sequence ID" value="SDN63688.1"/>
    <property type="molecule type" value="Genomic_DNA"/>
</dbReference>
<dbReference type="InterPro" id="IPR006076">
    <property type="entry name" value="FAD-dep_OxRdtase"/>
</dbReference>
<dbReference type="Proteomes" id="UP000183376">
    <property type="component" value="Chromosome I"/>
</dbReference>
<gene>
    <name evidence="3" type="ORF">SAMN04489726_7522</name>
</gene>
<evidence type="ECO:0000256" key="1">
    <source>
        <dbReference type="ARBA" id="ARBA00023002"/>
    </source>
</evidence>
<keyword evidence="1" id="KW-0560">Oxidoreductase</keyword>
<dbReference type="eggNOG" id="COG0665">
    <property type="taxonomic scope" value="Bacteria"/>
</dbReference>
<name>A0A1H0D0Q4_ALLAB</name>
<dbReference type="Gene3D" id="3.30.9.10">
    <property type="entry name" value="D-Amino Acid Oxidase, subunit A, domain 2"/>
    <property type="match status" value="1"/>
</dbReference>
<protein>
    <submittedName>
        <fullName evidence="3">D-amino-acid dehydrogenase</fullName>
    </submittedName>
</protein>
<sequence length="427" mass="45712">MTAAGQPRTVVVVGGGIVGLSVAWFLQEHGVEVTVVERAEVGAGASWGNAGWISPGLAIPLPEPSVLRYGFRSLMDPDAPLYVPTKPDPKLWAFLTRFASHCTMPQWRKAMKHYLPVNAGALDAFDVLTGNGVAAKTVDAPIMAAFERAEQAADLRHELELINQAGQEIKFTELSGAEVRKAVPQVSGNVELALRLDGQRYIDPGAFTQALADAVRERGGEIRTGFTARTLRHGPKGVTVEAFAGDPVHADTVVLATGSWLDELARPLGVKMPVRAGRGYSFSVPVTEDVPCPVYFPAVRVACTPYQGRLRVAGTMEFRHADAPLDPRRVTSIVNSARKLLTGVDWTERAETWVGPRPVTPDGLPLIGETKVPGVYVAGGHGMWGVTLGPLTGQLLAEQMVTGKAPAALHPFDPHRGGLRSLVRRSA</sequence>
<reference evidence="3 4" key="1">
    <citation type="submission" date="2016-10" db="EMBL/GenBank/DDBJ databases">
        <authorList>
            <person name="de Groot N.N."/>
        </authorList>
    </citation>
    <scope>NUCLEOTIDE SEQUENCE [LARGE SCALE GENOMIC DNA]</scope>
    <source>
        <strain evidence="3 4">DSM 44149</strain>
    </source>
</reference>
<dbReference type="InterPro" id="IPR036188">
    <property type="entry name" value="FAD/NAD-bd_sf"/>
</dbReference>
<feature type="domain" description="FAD dependent oxidoreductase" evidence="2">
    <location>
        <begin position="10"/>
        <end position="398"/>
    </location>
</feature>
<accession>A0A1H0D0Q4</accession>
<dbReference type="AlphaFoldDB" id="A0A1H0D0Q4"/>
<dbReference type="PANTHER" id="PTHR13847">
    <property type="entry name" value="SARCOSINE DEHYDROGENASE-RELATED"/>
    <property type="match status" value="1"/>
</dbReference>
<dbReference type="SUPFAM" id="SSF51905">
    <property type="entry name" value="FAD/NAD(P)-binding domain"/>
    <property type="match status" value="1"/>
</dbReference>
<keyword evidence="4" id="KW-1185">Reference proteome</keyword>
<dbReference type="STRING" id="211114.SAMN04489726_7522"/>
<evidence type="ECO:0000313" key="4">
    <source>
        <dbReference type="Proteomes" id="UP000183376"/>
    </source>
</evidence>
<dbReference type="Gene3D" id="3.50.50.60">
    <property type="entry name" value="FAD/NAD(P)-binding domain"/>
    <property type="match status" value="2"/>
</dbReference>
<dbReference type="PANTHER" id="PTHR13847:SF289">
    <property type="entry name" value="GLYCINE OXIDASE"/>
    <property type="match status" value="1"/>
</dbReference>
<organism evidence="3 4">
    <name type="scientific">Allokutzneria albata</name>
    <name type="common">Kibdelosporangium albatum</name>
    <dbReference type="NCBI Taxonomy" id="211114"/>
    <lineage>
        <taxon>Bacteria</taxon>
        <taxon>Bacillati</taxon>
        <taxon>Actinomycetota</taxon>
        <taxon>Actinomycetes</taxon>
        <taxon>Pseudonocardiales</taxon>
        <taxon>Pseudonocardiaceae</taxon>
        <taxon>Allokutzneria</taxon>
    </lineage>
</organism>
<evidence type="ECO:0000313" key="3">
    <source>
        <dbReference type="EMBL" id="SDN63688.1"/>
    </source>
</evidence>
<dbReference type="GO" id="GO:0016491">
    <property type="term" value="F:oxidoreductase activity"/>
    <property type="evidence" value="ECO:0007669"/>
    <property type="project" value="UniProtKB-KW"/>
</dbReference>
<dbReference type="SUPFAM" id="SSF54373">
    <property type="entry name" value="FAD-linked reductases, C-terminal domain"/>
    <property type="match status" value="1"/>
</dbReference>
<dbReference type="Pfam" id="PF01266">
    <property type="entry name" value="DAO"/>
    <property type="match status" value="1"/>
</dbReference>
<evidence type="ECO:0000259" key="2">
    <source>
        <dbReference type="Pfam" id="PF01266"/>
    </source>
</evidence>
<proteinExistence type="predicted"/>